<name>A0A841JNF4_9BACT</name>
<gene>
    <name evidence="1" type="ORF">HNQ77_000055</name>
</gene>
<dbReference type="AlphaFoldDB" id="A0A841JNF4"/>
<accession>A0A841JNF4</accession>
<dbReference type="EMBL" id="JACHEK010000001">
    <property type="protein sequence ID" value="MBB6142117.1"/>
    <property type="molecule type" value="Genomic_DNA"/>
</dbReference>
<reference evidence="1 2" key="1">
    <citation type="submission" date="2020-08" db="EMBL/GenBank/DDBJ databases">
        <title>Genomic Encyclopedia of Type Strains, Phase IV (KMG-IV): sequencing the most valuable type-strain genomes for metagenomic binning, comparative biology and taxonomic classification.</title>
        <authorList>
            <person name="Goeker M."/>
        </authorList>
    </citation>
    <scope>NUCLEOTIDE SEQUENCE [LARGE SCALE GENOMIC DNA]</scope>
    <source>
        <strain evidence="1 2">DSM 103733</strain>
    </source>
</reference>
<evidence type="ECO:0000313" key="2">
    <source>
        <dbReference type="Proteomes" id="UP000538666"/>
    </source>
</evidence>
<dbReference type="Proteomes" id="UP000538666">
    <property type="component" value="Unassembled WGS sequence"/>
</dbReference>
<proteinExistence type="predicted"/>
<keyword evidence="2" id="KW-1185">Reference proteome</keyword>
<organism evidence="1 2">
    <name type="scientific">Silvibacterium bohemicum</name>
    <dbReference type="NCBI Taxonomy" id="1577686"/>
    <lineage>
        <taxon>Bacteria</taxon>
        <taxon>Pseudomonadati</taxon>
        <taxon>Acidobacteriota</taxon>
        <taxon>Terriglobia</taxon>
        <taxon>Terriglobales</taxon>
        <taxon>Acidobacteriaceae</taxon>
        <taxon>Silvibacterium</taxon>
    </lineage>
</organism>
<evidence type="ECO:0000313" key="1">
    <source>
        <dbReference type="EMBL" id="MBB6142117.1"/>
    </source>
</evidence>
<comment type="caution">
    <text evidence="1">The sequence shown here is derived from an EMBL/GenBank/DDBJ whole genome shotgun (WGS) entry which is preliminary data.</text>
</comment>
<protein>
    <submittedName>
        <fullName evidence="1">Uncharacterized protein</fullName>
    </submittedName>
</protein>
<sequence length="35" mass="3489">MWETTIAGLHASSAEGAIAWTASPAEGASARMANA</sequence>